<evidence type="ECO:0000256" key="3">
    <source>
        <dbReference type="ARBA" id="ARBA00022989"/>
    </source>
</evidence>
<comment type="subcellular location">
    <subcellularLocation>
        <location evidence="1">Membrane</location>
        <topology evidence="1">Multi-pass membrane protein</topology>
    </subcellularLocation>
</comment>
<comment type="caution">
    <text evidence="7">The sequence shown here is derived from an EMBL/GenBank/DDBJ whole genome shotgun (WGS) entry which is preliminary data.</text>
</comment>
<sequence>TLVFAPSIPLLDNNIISLGTVFLIQIYAGLLLRPIFIITRQMQDLQRAGASIDRINKLFDTKKKILDTGTEKLSSGPLEIEFNKLNFAYNEDTYVLNDISFKLYPGKTLGILGHTGSGKTTISRLLFRLYDPKPDDGEILLNNVKIKDIPLGDLRDKISYVTQSVELFQASVRENVTLFDDRVSDEKITSILNDIGLDDWFSKLPEGLDTIISSSEHGISAGEAQLLALARVFIKSPNLVVLDEASSRLDSVTENLLDVAIE</sequence>
<keyword evidence="2 5" id="KW-0812">Transmembrane</keyword>
<dbReference type="PROSITE" id="PS50893">
    <property type="entry name" value="ABC_TRANSPORTER_2"/>
    <property type="match status" value="1"/>
</dbReference>
<dbReference type="InterPro" id="IPR027417">
    <property type="entry name" value="P-loop_NTPase"/>
</dbReference>
<dbReference type="GO" id="GO:0016887">
    <property type="term" value="F:ATP hydrolysis activity"/>
    <property type="evidence" value="ECO:0007669"/>
    <property type="project" value="InterPro"/>
</dbReference>
<dbReference type="InterPro" id="IPR039421">
    <property type="entry name" value="Type_1_exporter"/>
</dbReference>
<evidence type="ECO:0000259" key="6">
    <source>
        <dbReference type="PROSITE" id="PS50893"/>
    </source>
</evidence>
<dbReference type="InterPro" id="IPR036640">
    <property type="entry name" value="ABC1_TM_sf"/>
</dbReference>
<name>X1HWB9_9ZZZZ</name>
<gene>
    <name evidence="7" type="ORF">S03H2_49611</name>
</gene>
<evidence type="ECO:0000256" key="5">
    <source>
        <dbReference type="SAM" id="Phobius"/>
    </source>
</evidence>
<dbReference type="EMBL" id="BARU01031358">
    <property type="protein sequence ID" value="GAH73757.1"/>
    <property type="molecule type" value="Genomic_DNA"/>
</dbReference>
<feature type="domain" description="ABC transporter" evidence="6">
    <location>
        <begin position="80"/>
        <end position="261"/>
    </location>
</feature>
<dbReference type="Pfam" id="PF00005">
    <property type="entry name" value="ABC_tran"/>
    <property type="match status" value="1"/>
</dbReference>
<organism evidence="7">
    <name type="scientific">marine sediment metagenome</name>
    <dbReference type="NCBI Taxonomy" id="412755"/>
    <lineage>
        <taxon>unclassified sequences</taxon>
        <taxon>metagenomes</taxon>
        <taxon>ecological metagenomes</taxon>
    </lineage>
</organism>
<dbReference type="PANTHER" id="PTHR43394">
    <property type="entry name" value="ATP-DEPENDENT PERMEASE MDL1, MITOCHONDRIAL"/>
    <property type="match status" value="1"/>
</dbReference>
<dbReference type="PROSITE" id="PS00211">
    <property type="entry name" value="ABC_TRANSPORTER_1"/>
    <property type="match status" value="1"/>
</dbReference>
<evidence type="ECO:0000313" key="7">
    <source>
        <dbReference type="EMBL" id="GAH73757.1"/>
    </source>
</evidence>
<dbReference type="GO" id="GO:0016020">
    <property type="term" value="C:membrane"/>
    <property type="evidence" value="ECO:0007669"/>
    <property type="project" value="UniProtKB-SubCell"/>
</dbReference>
<proteinExistence type="predicted"/>
<reference evidence="7" key="1">
    <citation type="journal article" date="2014" name="Front. Microbiol.">
        <title>High frequency of phylogenetically diverse reductive dehalogenase-homologous genes in deep subseafloor sedimentary metagenomes.</title>
        <authorList>
            <person name="Kawai M."/>
            <person name="Futagami T."/>
            <person name="Toyoda A."/>
            <person name="Takaki Y."/>
            <person name="Nishi S."/>
            <person name="Hori S."/>
            <person name="Arai W."/>
            <person name="Tsubouchi T."/>
            <person name="Morono Y."/>
            <person name="Uchiyama I."/>
            <person name="Ito T."/>
            <person name="Fujiyama A."/>
            <person name="Inagaki F."/>
            <person name="Takami H."/>
        </authorList>
    </citation>
    <scope>NUCLEOTIDE SEQUENCE</scope>
    <source>
        <strain evidence="7">Expedition CK06-06</strain>
    </source>
</reference>
<dbReference type="PANTHER" id="PTHR43394:SF1">
    <property type="entry name" value="ATP-BINDING CASSETTE SUB-FAMILY B MEMBER 10, MITOCHONDRIAL"/>
    <property type="match status" value="1"/>
</dbReference>
<protein>
    <recommendedName>
        <fullName evidence="6">ABC transporter domain-containing protein</fullName>
    </recommendedName>
</protein>
<feature type="transmembrane region" description="Helical" evidence="5">
    <location>
        <begin position="15"/>
        <end position="38"/>
    </location>
</feature>
<dbReference type="InterPro" id="IPR003439">
    <property type="entry name" value="ABC_transporter-like_ATP-bd"/>
</dbReference>
<evidence type="ECO:0000256" key="4">
    <source>
        <dbReference type="ARBA" id="ARBA00023136"/>
    </source>
</evidence>
<keyword evidence="4 5" id="KW-0472">Membrane</keyword>
<dbReference type="SUPFAM" id="SSF90123">
    <property type="entry name" value="ABC transporter transmembrane region"/>
    <property type="match status" value="1"/>
</dbReference>
<dbReference type="GO" id="GO:0005524">
    <property type="term" value="F:ATP binding"/>
    <property type="evidence" value="ECO:0007669"/>
    <property type="project" value="InterPro"/>
</dbReference>
<dbReference type="GO" id="GO:0015421">
    <property type="term" value="F:ABC-type oligopeptide transporter activity"/>
    <property type="evidence" value="ECO:0007669"/>
    <property type="project" value="TreeGrafter"/>
</dbReference>
<evidence type="ECO:0000256" key="1">
    <source>
        <dbReference type="ARBA" id="ARBA00004141"/>
    </source>
</evidence>
<dbReference type="AlphaFoldDB" id="X1HWB9"/>
<feature type="non-terminal residue" evidence="7">
    <location>
        <position position="262"/>
    </location>
</feature>
<dbReference type="Gene3D" id="1.20.1560.10">
    <property type="entry name" value="ABC transporter type 1, transmembrane domain"/>
    <property type="match status" value="1"/>
</dbReference>
<dbReference type="SUPFAM" id="SSF52540">
    <property type="entry name" value="P-loop containing nucleoside triphosphate hydrolases"/>
    <property type="match status" value="1"/>
</dbReference>
<dbReference type="InterPro" id="IPR017871">
    <property type="entry name" value="ABC_transporter-like_CS"/>
</dbReference>
<keyword evidence="3 5" id="KW-1133">Transmembrane helix</keyword>
<dbReference type="Gene3D" id="3.40.50.300">
    <property type="entry name" value="P-loop containing nucleotide triphosphate hydrolases"/>
    <property type="match status" value="1"/>
</dbReference>
<accession>X1HWB9</accession>
<evidence type="ECO:0000256" key="2">
    <source>
        <dbReference type="ARBA" id="ARBA00022692"/>
    </source>
</evidence>
<feature type="non-terminal residue" evidence="7">
    <location>
        <position position="1"/>
    </location>
</feature>